<sequence>MFYTDEDTLLRVSDNSFDNHLPLRTQDISQRVVFLPDIPSPELEIMLQAIYDVPSNTTQSMIDVRALTSAIDHLPVYGISPNTCITPGSHIYKFLLSCAPLHPLEVYAQAAQYGIVPLAVAASSHTLVADLLQLGDDLSLRMGSVYALRLFQLHLGRTQILKTLLSSDLGLHNQTSDCDFNGQKEMKAGWNLGVASMFHLIRPGMSSSIPPLPSLKFYLVVDTTTTLIRETILTHTDGFKCRECKKLRDKRLREIIDKWTMAPVGISSLTCTPTSKPLRINLFNLIQISAPSHAGQSTQADER</sequence>
<organism evidence="1 2">
    <name type="scientific">Marasmius crinis-equi</name>
    <dbReference type="NCBI Taxonomy" id="585013"/>
    <lineage>
        <taxon>Eukaryota</taxon>
        <taxon>Fungi</taxon>
        <taxon>Dikarya</taxon>
        <taxon>Basidiomycota</taxon>
        <taxon>Agaricomycotina</taxon>
        <taxon>Agaricomycetes</taxon>
        <taxon>Agaricomycetidae</taxon>
        <taxon>Agaricales</taxon>
        <taxon>Marasmiineae</taxon>
        <taxon>Marasmiaceae</taxon>
        <taxon>Marasmius</taxon>
    </lineage>
</organism>
<name>A0ABR3G038_9AGAR</name>
<accession>A0ABR3G038</accession>
<evidence type="ECO:0000313" key="2">
    <source>
        <dbReference type="Proteomes" id="UP001465976"/>
    </source>
</evidence>
<proteinExistence type="predicted"/>
<evidence type="ECO:0000313" key="1">
    <source>
        <dbReference type="EMBL" id="KAL0581191.1"/>
    </source>
</evidence>
<protein>
    <submittedName>
        <fullName evidence="1">Uncharacterized protein</fullName>
    </submittedName>
</protein>
<gene>
    <name evidence="1" type="ORF">V5O48_000881</name>
</gene>
<dbReference type="EMBL" id="JBAHYK010000015">
    <property type="protein sequence ID" value="KAL0581191.1"/>
    <property type="molecule type" value="Genomic_DNA"/>
</dbReference>
<comment type="caution">
    <text evidence="1">The sequence shown here is derived from an EMBL/GenBank/DDBJ whole genome shotgun (WGS) entry which is preliminary data.</text>
</comment>
<reference evidence="1 2" key="1">
    <citation type="submission" date="2024-02" db="EMBL/GenBank/DDBJ databases">
        <title>A draft genome for the cacao thread blight pathogen Marasmius crinis-equi.</title>
        <authorList>
            <person name="Cohen S.P."/>
            <person name="Baruah I.K."/>
            <person name="Amoako-Attah I."/>
            <person name="Bukari Y."/>
            <person name="Meinhardt L.W."/>
            <person name="Bailey B.A."/>
        </authorList>
    </citation>
    <scope>NUCLEOTIDE SEQUENCE [LARGE SCALE GENOMIC DNA]</scope>
    <source>
        <strain evidence="1 2">GH-76</strain>
    </source>
</reference>
<keyword evidence="2" id="KW-1185">Reference proteome</keyword>
<dbReference type="Proteomes" id="UP001465976">
    <property type="component" value="Unassembled WGS sequence"/>
</dbReference>